<accession>A0A5C5Z8P7</accession>
<evidence type="ECO:0000313" key="2">
    <source>
        <dbReference type="Proteomes" id="UP000315010"/>
    </source>
</evidence>
<dbReference type="AlphaFoldDB" id="A0A5C5Z8P7"/>
<proteinExistence type="predicted"/>
<evidence type="ECO:0000313" key="1">
    <source>
        <dbReference type="EMBL" id="TWT82903.1"/>
    </source>
</evidence>
<reference evidence="1 2" key="1">
    <citation type="submission" date="2019-02" db="EMBL/GenBank/DDBJ databases">
        <title>Deep-cultivation of Planctomycetes and their phenomic and genomic characterization uncovers novel biology.</title>
        <authorList>
            <person name="Wiegand S."/>
            <person name="Jogler M."/>
            <person name="Boedeker C."/>
            <person name="Pinto D."/>
            <person name="Vollmers J."/>
            <person name="Rivas-Marin E."/>
            <person name="Kohn T."/>
            <person name="Peeters S.H."/>
            <person name="Heuer A."/>
            <person name="Rast P."/>
            <person name="Oberbeckmann S."/>
            <person name="Bunk B."/>
            <person name="Jeske O."/>
            <person name="Meyerdierks A."/>
            <person name="Storesund J.E."/>
            <person name="Kallscheuer N."/>
            <person name="Luecker S."/>
            <person name="Lage O.M."/>
            <person name="Pohl T."/>
            <person name="Merkel B.J."/>
            <person name="Hornburger P."/>
            <person name="Mueller R.-W."/>
            <person name="Bruemmer F."/>
            <person name="Labrenz M."/>
            <person name="Spormann A.M."/>
            <person name="Op Den Camp H."/>
            <person name="Overmann J."/>
            <person name="Amann R."/>
            <person name="Jetten M.S.M."/>
            <person name="Mascher T."/>
            <person name="Medema M.H."/>
            <person name="Devos D.P."/>
            <person name="Kaster A.-K."/>
            <person name="Ovreas L."/>
            <person name="Rohde M."/>
            <person name="Galperin M.Y."/>
            <person name="Jogler C."/>
        </authorList>
    </citation>
    <scope>NUCLEOTIDE SEQUENCE [LARGE SCALE GENOMIC DNA]</scope>
    <source>
        <strain evidence="1 2">CA13</strain>
    </source>
</reference>
<dbReference type="EMBL" id="SJPJ01000001">
    <property type="protein sequence ID" value="TWT82903.1"/>
    <property type="molecule type" value="Genomic_DNA"/>
</dbReference>
<protein>
    <submittedName>
        <fullName evidence="1">Uncharacterized protein</fullName>
    </submittedName>
</protein>
<organism evidence="1 2">
    <name type="scientific">Novipirellula herctigrandis</name>
    <dbReference type="NCBI Taxonomy" id="2527986"/>
    <lineage>
        <taxon>Bacteria</taxon>
        <taxon>Pseudomonadati</taxon>
        <taxon>Planctomycetota</taxon>
        <taxon>Planctomycetia</taxon>
        <taxon>Pirellulales</taxon>
        <taxon>Pirellulaceae</taxon>
        <taxon>Novipirellula</taxon>
    </lineage>
</organism>
<gene>
    <name evidence="1" type="ORF">CA13_43660</name>
</gene>
<name>A0A5C5Z8P7_9BACT</name>
<comment type="caution">
    <text evidence="1">The sequence shown here is derived from an EMBL/GenBank/DDBJ whole genome shotgun (WGS) entry which is preliminary data.</text>
</comment>
<keyword evidence="2" id="KW-1185">Reference proteome</keyword>
<sequence length="112" mass="12564">MRFVSIIAAVARFFAVAEVRENFAAVSRIVVASHLHLRSWWMQLGMSCYSSLSNPCAVTLDDGGTRTMSWTRGIKPGSQLGYPKFDSRRGLLRMQMVPVRCESEPVLERGRA</sequence>
<dbReference type="Proteomes" id="UP000315010">
    <property type="component" value="Unassembled WGS sequence"/>
</dbReference>
<dbReference type="OrthoDB" id="9924645at2"/>
<dbReference type="RefSeq" id="WP_146399706.1">
    <property type="nucleotide sequence ID" value="NZ_SJPJ01000001.1"/>
</dbReference>